<evidence type="ECO:0000313" key="2">
    <source>
        <dbReference type="Proteomes" id="UP000232883"/>
    </source>
</evidence>
<organism evidence="1 2">
    <name type="scientific">Spirosoma pollinicola</name>
    <dbReference type="NCBI Taxonomy" id="2057025"/>
    <lineage>
        <taxon>Bacteria</taxon>
        <taxon>Pseudomonadati</taxon>
        <taxon>Bacteroidota</taxon>
        <taxon>Cytophagia</taxon>
        <taxon>Cytophagales</taxon>
        <taxon>Cytophagaceae</taxon>
        <taxon>Spirosoma</taxon>
    </lineage>
</organism>
<dbReference type="EMBL" id="CP025096">
    <property type="protein sequence ID" value="AUD06073.1"/>
    <property type="molecule type" value="Genomic_DNA"/>
</dbReference>
<evidence type="ECO:0000313" key="1">
    <source>
        <dbReference type="EMBL" id="AUD06073.1"/>
    </source>
</evidence>
<name>A0A2K8Z868_9BACT</name>
<keyword evidence="2" id="KW-1185">Reference proteome</keyword>
<proteinExistence type="predicted"/>
<protein>
    <submittedName>
        <fullName evidence="1">Uncharacterized protein</fullName>
    </submittedName>
</protein>
<reference evidence="1 2" key="1">
    <citation type="submission" date="2017-11" db="EMBL/GenBank/DDBJ databases">
        <title>Taxonomic description and genome sequences of Spirosoma HA7 sp. nov., isolated from pollen microhabitat of Corylus avellana.</title>
        <authorList>
            <person name="Ambika Manirajan B."/>
            <person name="Suarez C."/>
            <person name="Ratering S."/>
            <person name="Geissler-Plaum R."/>
            <person name="Cardinale M."/>
            <person name="Sylvia S."/>
        </authorList>
    </citation>
    <scope>NUCLEOTIDE SEQUENCE [LARGE SCALE GENOMIC DNA]</scope>
    <source>
        <strain evidence="1 2">HA7</strain>
    </source>
</reference>
<dbReference type="AlphaFoldDB" id="A0A2K8Z868"/>
<dbReference type="RefSeq" id="WP_100992624.1">
    <property type="nucleotide sequence ID" value="NZ_CP025096.1"/>
</dbReference>
<dbReference type="PROSITE" id="PS51257">
    <property type="entry name" value="PROKAR_LIPOPROTEIN"/>
    <property type="match status" value="1"/>
</dbReference>
<gene>
    <name evidence="1" type="ORF">CWM47_32050</name>
</gene>
<sequence length="192" mass="21587">MKCSPIWALLLIALVACLAFIPFDKPWPYPLKAQILASLQQDSSRRNTDEAAFAFSCIGDYGQALRFNDKNTIPQWTLKGFIKHADTLAIQHSKPVPAQEYIIQRAQSEQLVIINEAHHNPPHRVFTASLLKGLYQAGFRYLAAETLYASDSTLNQRGYPLIGSGYYTREPTRSLPVVKTGKLPKPATWKRS</sequence>
<accession>A0A2K8Z868</accession>
<dbReference type="KEGG" id="spir:CWM47_32050"/>
<dbReference type="OrthoDB" id="277629at2"/>
<dbReference type="Proteomes" id="UP000232883">
    <property type="component" value="Chromosome"/>
</dbReference>